<feature type="domain" description="Glycosyl transferase family 1" evidence="1">
    <location>
        <begin position="198"/>
        <end position="361"/>
    </location>
</feature>
<dbReference type="GO" id="GO:0016757">
    <property type="term" value="F:glycosyltransferase activity"/>
    <property type="evidence" value="ECO:0007669"/>
    <property type="project" value="InterPro"/>
</dbReference>
<evidence type="ECO:0000259" key="1">
    <source>
        <dbReference type="Pfam" id="PF00534"/>
    </source>
</evidence>
<dbReference type="Pfam" id="PF00534">
    <property type="entry name" value="Glycos_transf_1"/>
    <property type="match status" value="1"/>
</dbReference>
<organism evidence="2 3">
    <name type="scientific">Faecalicatena contorta</name>
    <dbReference type="NCBI Taxonomy" id="39482"/>
    <lineage>
        <taxon>Bacteria</taxon>
        <taxon>Bacillati</taxon>
        <taxon>Bacillota</taxon>
        <taxon>Clostridia</taxon>
        <taxon>Lachnospirales</taxon>
        <taxon>Lachnospiraceae</taxon>
        <taxon>Faecalicatena</taxon>
    </lineage>
</organism>
<name>A0A316ANC4_9FIRM</name>
<dbReference type="CDD" id="cd03812">
    <property type="entry name" value="GT4_CapH-like"/>
    <property type="match status" value="1"/>
</dbReference>
<dbReference type="InterPro" id="IPR001296">
    <property type="entry name" value="Glyco_trans_1"/>
</dbReference>
<dbReference type="PANTHER" id="PTHR45947">
    <property type="entry name" value="SULFOQUINOVOSYL TRANSFERASE SQD2"/>
    <property type="match status" value="1"/>
</dbReference>
<dbReference type="Gene3D" id="3.40.50.2000">
    <property type="entry name" value="Glycogen Phosphorylase B"/>
    <property type="match status" value="2"/>
</dbReference>
<keyword evidence="3" id="KW-1185">Reference proteome</keyword>
<keyword evidence="2" id="KW-0808">Transferase</keyword>
<accession>A0A316ANC4</accession>
<dbReference type="SUPFAM" id="SSF53756">
    <property type="entry name" value="UDP-Glycosyltransferase/glycogen phosphorylase"/>
    <property type="match status" value="1"/>
</dbReference>
<protein>
    <submittedName>
        <fullName evidence="2">Glycosyltransferase involved in cell wall bisynthesis</fullName>
    </submittedName>
</protein>
<gene>
    <name evidence="2" type="ORF">SAMN05216529_102331</name>
</gene>
<sequence length="385" mass="44382">MFYKVILQYVLISMKMGEYKMIKVLVISNDLRLHGISNVIMNYYNYINPQIVQMDIAVGEPADEKYQKEIKEKDGKLYILPSRKKESKDYYQKLNQIMKNGSYDIVHVHGNSATISAELFLGWINRIPVRIAHSHNSTCNNVKIHRLLSPIFNKLYTHGFTCSEIAGQWMFGDRKFEIIENGFNTQKFIYSTNKRNFYRNELHIGNQFVIGHVGFFNEQKNHKFLIKVFGKVLEKNPDSKLLLIGGGYKKREMENLVDGLNITENVIFYGESTDVEGIMSAMDCFVFPSLFEGLGIALLEAQINGLPCVVSDVVPQAACISNEFYSMSLNEDSLDKWSDVILNCCLSESQRGNFIENNKQRIRKYDIISLSEQLENLYMKCVEEI</sequence>
<dbReference type="Proteomes" id="UP000254051">
    <property type="component" value="Unassembled WGS sequence"/>
</dbReference>
<dbReference type="EMBL" id="UHJJ01000002">
    <property type="protein sequence ID" value="SUQ13113.1"/>
    <property type="molecule type" value="Genomic_DNA"/>
</dbReference>
<dbReference type="InterPro" id="IPR050194">
    <property type="entry name" value="Glycosyltransferase_grp1"/>
</dbReference>
<dbReference type="AlphaFoldDB" id="A0A316ANC4"/>
<dbReference type="PANTHER" id="PTHR45947:SF3">
    <property type="entry name" value="SULFOQUINOVOSYL TRANSFERASE SQD2"/>
    <property type="match status" value="1"/>
</dbReference>
<evidence type="ECO:0000313" key="3">
    <source>
        <dbReference type="Proteomes" id="UP000254051"/>
    </source>
</evidence>
<proteinExistence type="predicted"/>
<evidence type="ECO:0000313" key="2">
    <source>
        <dbReference type="EMBL" id="SUQ13113.1"/>
    </source>
</evidence>
<reference evidence="3" key="1">
    <citation type="submission" date="2017-07" db="EMBL/GenBank/DDBJ databases">
        <authorList>
            <person name="Varghese N."/>
            <person name="Submissions S."/>
        </authorList>
    </citation>
    <scope>NUCLEOTIDE SEQUENCE [LARGE SCALE GENOMIC DNA]</scope>
    <source>
        <strain evidence="3">NLAE-zl-C134</strain>
    </source>
</reference>